<proteinExistence type="predicted"/>
<dbReference type="EMBL" id="CABPSX010000002">
    <property type="protein sequence ID" value="VVG70363.1"/>
    <property type="molecule type" value="Genomic_DNA"/>
</dbReference>
<accession>A0A5E5P2F9</accession>
<protein>
    <recommendedName>
        <fullName evidence="2">HTH cro/C1-type domain-containing protein</fullName>
    </recommendedName>
</protein>
<dbReference type="SUPFAM" id="SSF47413">
    <property type="entry name" value="lambda repressor-like DNA-binding domains"/>
    <property type="match status" value="1"/>
</dbReference>
<dbReference type="InterPro" id="IPR001387">
    <property type="entry name" value="Cro/C1-type_HTH"/>
</dbReference>
<dbReference type="SMART" id="SM00530">
    <property type="entry name" value="HTH_XRE"/>
    <property type="match status" value="1"/>
</dbReference>
<feature type="region of interest" description="Disordered" evidence="1">
    <location>
        <begin position="176"/>
        <end position="196"/>
    </location>
</feature>
<dbReference type="CDD" id="cd00093">
    <property type="entry name" value="HTH_XRE"/>
    <property type="match status" value="1"/>
</dbReference>
<reference evidence="3 4" key="1">
    <citation type="submission" date="2019-08" db="EMBL/GenBank/DDBJ databases">
        <authorList>
            <person name="Peeters C."/>
        </authorList>
    </citation>
    <scope>NUCLEOTIDE SEQUENCE [LARGE SCALE GENOMIC DNA]</scope>
    <source>
        <strain evidence="3 4">LMG 18089</strain>
    </source>
</reference>
<evidence type="ECO:0000313" key="4">
    <source>
        <dbReference type="Proteomes" id="UP000364291"/>
    </source>
</evidence>
<dbReference type="AlphaFoldDB" id="A0A5E5P2F9"/>
<dbReference type="PROSITE" id="PS50943">
    <property type="entry name" value="HTH_CROC1"/>
    <property type="match status" value="1"/>
</dbReference>
<dbReference type="Gene3D" id="1.10.260.40">
    <property type="entry name" value="lambda repressor-like DNA-binding domains"/>
    <property type="match status" value="1"/>
</dbReference>
<dbReference type="GO" id="GO:0003677">
    <property type="term" value="F:DNA binding"/>
    <property type="evidence" value="ECO:0007669"/>
    <property type="project" value="InterPro"/>
</dbReference>
<evidence type="ECO:0000313" key="3">
    <source>
        <dbReference type="EMBL" id="VVG70363.1"/>
    </source>
</evidence>
<evidence type="ECO:0000256" key="1">
    <source>
        <dbReference type="SAM" id="MobiDB-lite"/>
    </source>
</evidence>
<feature type="domain" description="HTH cro/C1-type" evidence="2">
    <location>
        <begin position="22"/>
        <end position="76"/>
    </location>
</feature>
<evidence type="ECO:0000259" key="2">
    <source>
        <dbReference type="PROSITE" id="PS50943"/>
    </source>
</evidence>
<name>A0A5E5P2F9_9BURK</name>
<dbReference type="InterPro" id="IPR010982">
    <property type="entry name" value="Lambda_DNA-bd_dom_sf"/>
</dbReference>
<dbReference type="Proteomes" id="UP000364291">
    <property type="component" value="Unassembled WGS sequence"/>
</dbReference>
<gene>
    <name evidence="3" type="ORF">PAP18089_01323</name>
</gene>
<sequence>MTTTTNDDQNITTYHAICAVVLRELRVQRRMYPAQFADFLCKLPSAWQNIESGNARLDFDTLLRVSRGLGVQPSAILQVADGYEFFLRSFQWSVVVNDLEGKDGLMKLAKDYWKSPGCRDDERRTYGTPILNVPFQNPGWQNVVNVFGYAVDPQFRAQQHDEERFKPLPSILDQAAQNGVNGGGGVNGVNGDPHGI</sequence>
<dbReference type="OrthoDB" id="9133643at2"/>
<dbReference type="RefSeq" id="WP_150728503.1">
    <property type="nucleotide sequence ID" value="NZ_CABPSX010000002.1"/>
</dbReference>
<organism evidence="3 4">
    <name type="scientific">Pandoraea apista</name>
    <dbReference type="NCBI Taxonomy" id="93218"/>
    <lineage>
        <taxon>Bacteria</taxon>
        <taxon>Pseudomonadati</taxon>
        <taxon>Pseudomonadota</taxon>
        <taxon>Betaproteobacteria</taxon>
        <taxon>Burkholderiales</taxon>
        <taxon>Burkholderiaceae</taxon>
        <taxon>Pandoraea</taxon>
    </lineage>
</organism>